<evidence type="ECO:0000313" key="1">
    <source>
        <dbReference type="EMBL" id="KIO29515.1"/>
    </source>
</evidence>
<proteinExistence type="predicted"/>
<accession>A0A0C3QED1</accession>
<protein>
    <submittedName>
        <fullName evidence="1">Uncharacterized protein</fullName>
    </submittedName>
</protein>
<dbReference type="HOGENOM" id="CLU_2644908_0_0_1"/>
<keyword evidence="2" id="KW-1185">Reference proteome</keyword>
<reference evidence="1 2" key="1">
    <citation type="submission" date="2014-04" db="EMBL/GenBank/DDBJ databases">
        <authorList>
            <consortium name="DOE Joint Genome Institute"/>
            <person name="Kuo A."/>
            <person name="Girlanda M."/>
            <person name="Perotto S."/>
            <person name="Kohler A."/>
            <person name="Nagy L.G."/>
            <person name="Floudas D."/>
            <person name="Copeland A."/>
            <person name="Barry K.W."/>
            <person name="Cichocki N."/>
            <person name="Veneault-Fourrey C."/>
            <person name="LaButti K."/>
            <person name="Lindquist E.A."/>
            <person name="Lipzen A."/>
            <person name="Lundell T."/>
            <person name="Morin E."/>
            <person name="Murat C."/>
            <person name="Sun H."/>
            <person name="Tunlid A."/>
            <person name="Henrissat B."/>
            <person name="Grigoriev I.V."/>
            <person name="Hibbett D.S."/>
            <person name="Martin F."/>
            <person name="Nordberg H.P."/>
            <person name="Cantor M.N."/>
            <person name="Hua S.X."/>
        </authorList>
    </citation>
    <scope>NUCLEOTIDE SEQUENCE [LARGE SCALE GENOMIC DNA]</scope>
    <source>
        <strain evidence="1 2">MUT 4182</strain>
    </source>
</reference>
<name>A0A0C3QED1_9AGAM</name>
<evidence type="ECO:0000313" key="2">
    <source>
        <dbReference type="Proteomes" id="UP000054248"/>
    </source>
</evidence>
<sequence length="77" mass="8867">MSSVLDDYRENTNCTRPYSLRLAHYLTCTYRFKSGDRDPSLRDRAIEEVLTPKGHVHAGANCAYGTYRKNERPVCLL</sequence>
<dbReference type="EMBL" id="KN822982">
    <property type="protein sequence ID" value="KIO29515.1"/>
    <property type="molecule type" value="Genomic_DNA"/>
</dbReference>
<feature type="non-terminal residue" evidence="1">
    <location>
        <position position="77"/>
    </location>
</feature>
<dbReference type="AlphaFoldDB" id="A0A0C3QED1"/>
<gene>
    <name evidence="1" type="ORF">M407DRAFT_242599</name>
</gene>
<reference evidence="2" key="2">
    <citation type="submission" date="2015-01" db="EMBL/GenBank/DDBJ databases">
        <title>Evolutionary Origins and Diversification of the Mycorrhizal Mutualists.</title>
        <authorList>
            <consortium name="DOE Joint Genome Institute"/>
            <consortium name="Mycorrhizal Genomics Consortium"/>
            <person name="Kohler A."/>
            <person name="Kuo A."/>
            <person name="Nagy L.G."/>
            <person name="Floudas D."/>
            <person name="Copeland A."/>
            <person name="Barry K.W."/>
            <person name="Cichocki N."/>
            <person name="Veneault-Fourrey C."/>
            <person name="LaButti K."/>
            <person name="Lindquist E.A."/>
            <person name="Lipzen A."/>
            <person name="Lundell T."/>
            <person name="Morin E."/>
            <person name="Murat C."/>
            <person name="Riley R."/>
            <person name="Ohm R."/>
            <person name="Sun H."/>
            <person name="Tunlid A."/>
            <person name="Henrissat B."/>
            <person name="Grigoriev I.V."/>
            <person name="Hibbett D.S."/>
            <person name="Martin F."/>
        </authorList>
    </citation>
    <scope>NUCLEOTIDE SEQUENCE [LARGE SCALE GENOMIC DNA]</scope>
    <source>
        <strain evidence="2">MUT 4182</strain>
    </source>
</reference>
<dbReference type="Proteomes" id="UP000054248">
    <property type="component" value="Unassembled WGS sequence"/>
</dbReference>
<organism evidence="1 2">
    <name type="scientific">Tulasnella calospora MUT 4182</name>
    <dbReference type="NCBI Taxonomy" id="1051891"/>
    <lineage>
        <taxon>Eukaryota</taxon>
        <taxon>Fungi</taxon>
        <taxon>Dikarya</taxon>
        <taxon>Basidiomycota</taxon>
        <taxon>Agaricomycotina</taxon>
        <taxon>Agaricomycetes</taxon>
        <taxon>Cantharellales</taxon>
        <taxon>Tulasnellaceae</taxon>
        <taxon>Tulasnella</taxon>
    </lineage>
</organism>